<feature type="active site" description="Proton donor" evidence="4">
    <location>
        <position position="51"/>
    </location>
</feature>
<evidence type="ECO:0000256" key="3">
    <source>
        <dbReference type="ARBA" id="ARBA00023002"/>
    </source>
</evidence>
<dbReference type="PANTHER" id="PTHR11732">
    <property type="entry name" value="ALDO/KETO REDUCTASE"/>
    <property type="match status" value="1"/>
</dbReference>
<dbReference type="AlphaFoldDB" id="A0A9W7ZJX3"/>
<dbReference type="PRINTS" id="PR00069">
    <property type="entry name" value="ALDKETRDTASE"/>
</dbReference>
<feature type="site" description="Lowers pKa of active site Tyr" evidence="6">
    <location>
        <position position="76"/>
    </location>
</feature>
<dbReference type="InterPro" id="IPR018170">
    <property type="entry name" value="Aldo/ket_reductase_CS"/>
</dbReference>
<keyword evidence="2" id="KW-0521">NADP</keyword>
<feature type="domain" description="NADP-dependent oxidoreductase" evidence="7">
    <location>
        <begin position="18"/>
        <end position="290"/>
    </location>
</feature>
<dbReference type="PROSITE" id="PS00062">
    <property type="entry name" value="ALDOKETO_REDUCTASE_2"/>
    <property type="match status" value="1"/>
</dbReference>
<dbReference type="InterPro" id="IPR036812">
    <property type="entry name" value="NAD(P)_OxRdtase_dom_sf"/>
</dbReference>
<comment type="similarity">
    <text evidence="1">Belongs to the aldo/keto reductase family.</text>
</comment>
<dbReference type="FunFam" id="3.20.20.100:FF:000006">
    <property type="entry name" value="Aldo-keto reductase family 1 member A1"/>
    <property type="match status" value="1"/>
</dbReference>
<gene>
    <name evidence="8" type="ORF">IWQ60_010397</name>
</gene>
<dbReference type="EMBL" id="JANBPT010000988">
    <property type="protein sequence ID" value="KAJ1910934.1"/>
    <property type="molecule type" value="Genomic_DNA"/>
</dbReference>
<evidence type="ECO:0000313" key="8">
    <source>
        <dbReference type="EMBL" id="KAJ1910934.1"/>
    </source>
</evidence>
<dbReference type="GO" id="GO:0016491">
    <property type="term" value="F:oxidoreductase activity"/>
    <property type="evidence" value="ECO:0007669"/>
    <property type="project" value="UniProtKB-KW"/>
</dbReference>
<evidence type="ECO:0000256" key="4">
    <source>
        <dbReference type="PIRSR" id="PIRSR000097-1"/>
    </source>
</evidence>
<proteinExistence type="inferred from homology"/>
<evidence type="ECO:0000256" key="1">
    <source>
        <dbReference type="ARBA" id="ARBA00007905"/>
    </source>
</evidence>
<keyword evidence="3" id="KW-0560">Oxidoreductase</keyword>
<comment type="caution">
    <text evidence="8">The sequence shown here is derived from an EMBL/GenBank/DDBJ whole genome shotgun (WGS) entry which is preliminary data.</text>
</comment>
<dbReference type="OrthoDB" id="416253at2759"/>
<evidence type="ECO:0000259" key="7">
    <source>
        <dbReference type="Pfam" id="PF00248"/>
    </source>
</evidence>
<dbReference type="CDD" id="cd19071">
    <property type="entry name" value="AKR_AKR1-5-like"/>
    <property type="match status" value="1"/>
</dbReference>
<feature type="binding site" evidence="5">
    <location>
        <position position="109"/>
    </location>
    <ligand>
        <name>substrate</name>
    </ligand>
</feature>
<evidence type="ECO:0000256" key="5">
    <source>
        <dbReference type="PIRSR" id="PIRSR000097-2"/>
    </source>
</evidence>
<evidence type="ECO:0000313" key="9">
    <source>
        <dbReference type="Proteomes" id="UP001150569"/>
    </source>
</evidence>
<dbReference type="InterPro" id="IPR020471">
    <property type="entry name" value="AKR"/>
</dbReference>
<evidence type="ECO:0000256" key="6">
    <source>
        <dbReference type="PIRSR" id="PIRSR000097-3"/>
    </source>
</evidence>
<sequence>MVHQREVKLANGTGIPAIGLGTWQAEPGELTEVIQEAWAAGYHHIDAAHYYQNEREIGTALRKTEVPRDQIWLTSKVWNTDHRPERVGPACEQTLRDLQVDYLDLYLMHWPIAFVPGDDLLPRDNKGEIKVDDVDYKDTWRAMEKLVDEGKARYIGVSNFTVKQLEDLLKVARIKPVVNQVECNVYLPQYELVDYCQKHGIAVTAYRPLAGRVKVGDEKPSSGHKTLREDPVLSKIAQRINRTPAQVAIAWLLKRGIIAIPKSSNPQRLRENLIDFDLTDEDAAEISKIDVRQRDCNPANMWSPSLDYLTKSDEGTK</sequence>
<dbReference type="Gene3D" id="3.20.20.100">
    <property type="entry name" value="NADP-dependent oxidoreductase domain"/>
    <property type="match status" value="1"/>
</dbReference>
<name>A0A9W7ZJX3_9FUNG</name>
<dbReference type="SUPFAM" id="SSF51430">
    <property type="entry name" value="NAD(P)-linked oxidoreductase"/>
    <property type="match status" value="1"/>
</dbReference>
<accession>A0A9W7ZJX3</accession>
<keyword evidence="9" id="KW-1185">Reference proteome</keyword>
<dbReference type="PIRSF" id="PIRSF000097">
    <property type="entry name" value="AKR"/>
    <property type="match status" value="1"/>
</dbReference>
<evidence type="ECO:0000256" key="2">
    <source>
        <dbReference type="ARBA" id="ARBA00022857"/>
    </source>
</evidence>
<dbReference type="InterPro" id="IPR023210">
    <property type="entry name" value="NADP_OxRdtase_dom"/>
</dbReference>
<dbReference type="Pfam" id="PF00248">
    <property type="entry name" value="Aldo_ket_red"/>
    <property type="match status" value="1"/>
</dbReference>
<reference evidence="8" key="1">
    <citation type="submission" date="2022-07" db="EMBL/GenBank/DDBJ databases">
        <title>Phylogenomic reconstructions and comparative analyses of Kickxellomycotina fungi.</title>
        <authorList>
            <person name="Reynolds N.K."/>
            <person name="Stajich J.E."/>
            <person name="Barry K."/>
            <person name="Grigoriev I.V."/>
            <person name="Crous P."/>
            <person name="Smith M.E."/>
        </authorList>
    </citation>
    <scope>NUCLEOTIDE SEQUENCE</scope>
    <source>
        <strain evidence="8">RSA 861</strain>
    </source>
</reference>
<organism evidence="8 9">
    <name type="scientific">Tieghemiomyces parasiticus</name>
    <dbReference type="NCBI Taxonomy" id="78921"/>
    <lineage>
        <taxon>Eukaryota</taxon>
        <taxon>Fungi</taxon>
        <taxon>Fungi incertae sedis</taxon>
        <taxon>Zoopagomycota</taxon>
        <taxon>Kickxellomycotina</taxon>
        <taxon>Dimargaritomycetes</taxon>
        <taxon>Dimargaritales</taxon>
        <taxon>Dimargaritaceae</taxon>
        <taxon>Tieghemiomyces</taxon>
    </lineage>
</organism>
<dbReference type="Proteomes" id="UP001150569">
    <property type="component" value="Unassembled WGS sequence"/>
</dbReference>
<protein>
    <recommendedName>
        <fullName evidence="7">NADP-dependent oxidoreductase domain-containing protein</fullName>
    </recommendedName>
</protein>